<comment type="caution">
    <text evidence="2">The sequence shown here is derived from an EMBL/GenBank/DDBJ whole genome shotgun (WGS) entry which is preliminary data.</text>
</comment>
<keyword evidence="3" id="KW-1185">Reference proteome</keyword>
<evidence type="ECO:0000313" key="2">
    <source>
        <dbReference type="EMBL" id="KAF2090580.1"/>
    </source>
</evidence>
<dbReference type="AlphaFoldDB" id="A0A9P4LZ20"/>
<sequence length="247" mass="28108">MLLTGVLAATWALAGLPVHAAVLPSHRLANTSLPYLHTVLGNQTGGDVKENKWVRRDEEQDELDGKVHVPDGIEMAKNDYLLCFNMGPKAPRKNLIYAIDAEVCKGIGRAFVSGEEYNWYYNDPDFVINIKIGPGNFYDPGEDNETCKKELRKIVDICDQEAENNKQGGILTNQDRPWQWSIRLRDHGHLQGIPPCTDEQCSDKFWNSTEYPPEAAYDKGKESSERMVFKDMPDIYKEWEVDDMIDN</sequence>
<feature type="chain" id="PRO_5040345537" evidence="1">
    <location>
        <begin position="21"/>
        <end position="247"/>
    </location>
</feature>
<protein>
    <submittedName>
        <fullName evidence="2">Uncharacterized protein</fullName>
    </submittedName>
</protein>
<dbReference type="EMBL" id="ML978712">
    <property type="protein sequence ID" value="KAF2090580.1"/>
    <property type="molecule type" value="Genomic_DNA"/>
</dbReference>
<reference evidence="2" key="1">
    <citation type="journal article" date="2020" name="Stud. Mycol.">
        <title>101 Dothideomycetes genomes: a test case for predicting lifestyles and emergence of pathogens.</title>
        <authorList>
            <person name="Haridas S."/>
            <person name="Albert R."/>
            <person name="Binder M."/>
            <person name="Bloem J."/>
            <person name="Labutti K."/>
            <person name="Salamov A."/>
            <person name="Andreopoulos B."/>
            <person name="Baker S."/>
            <person name="Barry K."/>
            <person name="Bills G."/>
            <person name="Bluhm B."/>
            <person name="Cannon C."/>
            <person name="Castanera R."/>
            <person name="Culley D."/>
            <person name="Daum C."/>
            <person name="Ezra D."/>
            <person name="Gonzalez J."/>
            <person name="Henrissat B."/>
            <person name="Kuo A."/>
            <person name="Liang C."/>
            <person name="Lipzen A."/>
            <person name="Lutzoni F."/>
            <person name="Magnuson J."/>
            <person name="Mondo S."/>
            <person name="Nolan M."/>
            <person name="Ohm R."/>
            <person name="Pangilinan J."/>
            <person name="Park H.-J."/>
            <person name="Ramirez L."/>
            <person name="Alfaro M."/>
            <person name="Sun H."/>
            <person name="Tritt A."/>
            <person name="Yoshinaga Y."/>
            <person name="Zwiers L.-H."/>
            <person name="Turgeon B."/>
            <person name="Goodwin S."/>
            <person name="Spatafora J."/>
            <person name="Crous P."/>
            <person name="Grigoriev I."/>
        </authorList>
    </citation>
    <scope>NUCLEOTIDE SEQUENCE</scope>
    <source>
        <strain evidence="2">CBS 121410</strain>
    </source>
</reference>
<proteinExistence type="predicted"/>
<feature type="signal peptide" evidence="1">
    <location>
        <begin position="1"/>
        <end position="20"/>
    </location>
</feature>
<organism evidence="2 3">
    <name type="scientific">Saccharata proteae CBS 121410</name>
    <dbReference type="NCBI Taxonomy" id="1314787"/>
    <lineage>
        <taxon>Eukaryota</taxon>
        <taxon>Fungi</taxon>
        <taxon>Dikarya</taxon>
        <taxon>Ascomycota</taxon>
        <taxon>Pezizomycotina</taxon>
        <taxon>Dothideomycetes</taxon>
        <taxon>Dothideomycetes incertae sedis</taxon>
        <taxon>Botryosphaeriales</taxon>
        <taxon>Saccharataceae</taxon>
        <taxon>Saccharata</taxon>
    </lineage>
</organism>
<accession>A0A9P4LZ20</accession>
<dbReference type="OrthoDB" id="73875at2759"/>
<keyword evidence="1" id="KW-0732">Signal</keyword>
<name>A0A9P4LZ20_9PEZI</name>
<gene>
    <name evidence="2" type="ORF">K490DRAFT_53565</name>
</gene>
<dbReference type="Proteomes" id="UP000799776">
    <property type="component" value="Unassembled WGS sequence"/>
</dbReference>
<evidence type="ECO:0000256" key="1">
    <source>
        <dbReference type="SAM" id="SignalP"/>
    </source>
</evidence>
<evidence type="ECO:0000313" key="3">
    <source>
        <dbReference type="Proteomes" id="UP000799776"/>
    </source>
</evidence>